<evidence type="ECO:0000256" key="4">
    <source>
        <dbReference type="ARBA" id="ARBA00022806"/>
    </source>
</evidence>
<dbReference type="Pfam" id="PF00580">
    <property type="entry name" value="UvrD-helicase"/>
    <property type="match status" value="1"/>
</dbReference>
<dbReference type="InterPro" id="IPR000212">
    <property type="entry name" value="DNA_helicase_UvrD/REP"/>
</dbReference>
<evidence type="ECO:0000256" key="8">
    <source>
        <dbReference type="ARBA" id="ARBA00034808"/>
    </source>
</evidence>
<dbReference type="GO" id="GO:0000725">
    <property type="term" value="P:recombinational repair"/>
    <property type="evidence" value="ECO:0007669"/>
    <property type="project" value="TreeGrafter"/>
</dbReference>
<evidence type="ECO:0000256" key="5">
    <source>
        <dbReference type="ARBA" id="ARBA00022840"/>
    </source>
</evidence>
<evidence type="ECO:0000256" key="9">
    <source>
        <dbReference type="ARBA" id="ARBA00048988"/>
    </source>
</evidence>
<feature type="domain" description="UvrD-like helicase ATP-binding" evidence="11">
    <location>
        <begin position="203"/>
        <end position="600"/>
    </location>
</feature>
<dbReference type="EC" id="5.6.2.4" evidence="8"/>
<keyword evidence="2 10" id="KW-0547">Nucleotide-binding</keyword>
<evidence type="ECO:0000256" key="2">
    <source>
        <dbReference type="ARBA" id="ARBA00022741"/>
    </source>
</evidence>
<proteinExistence type="inferred from homology"/>
<evidence type="ECO:0000313" key="13">
    <source>
        <dbReference type="Proteomes" id="UP000192468"/>
    </source>
</evidence>
<name>A0A1W1X8P6_9CLOT</name>
<evidence type="ECO:0000313" key="12">
    <source>
        <dbReference type="EMBL" id="SMC20048.1"/>
    </source>
</evidence>
<dbReference type="RefSeq" id="WP_084114298.1">
    <property type="nucleotide sequence ID" value="NZ_FWXH01000002.1"/>
</dbReference>
<dbReference type="InterPro" id="IPR048228">
    <property type="entry name" value="HelD_bacillota"/>
</dbReference>
<dbReference type="PROSITE" id="PS51198">
    <property type="entry name" value="UVRD_HELICASE_ATP_BIND"/>
    <property type="match status" value="1"/>
</dbReference>
<organism evidence="12 13">
    <name type="scientific">Clostridium acidisoli DSM 12555</name>
    <dbReference type="NCBI Taxonomy" id="1121291"/>
    <lineage>
        <taxon>Bacteria</taxon>
        <taxon>Bacillati</taxon>
        <taxon>Bacillota</taxon>
        <taxon>Clostridia</taxon>
        <taxon>Eubacteriales</taxon>
        <taxon>Clostridiaceae</taxon>
        <taxon>Clostridium</taxon>
    </lineage>
</organism>
<dbReference type="AlphaFoldDB" id="A0A1W1X8P6"/>
<dbReference type="Proteomes" id="UP000192468">
    <property type="component" value="Unassembled WGS sequence"/>
</dbReference>
<dbReference type="GO" id="GO:0016887">
    <property type="term" value="F:ATP hydrolysis activity"/>
    <property type="evidence" value="ECO:0007669"/>
    <property type="project" value="RHEA"/>
</dbReference>
<evidence type="ECO:0000256" key="6">
    <source>
        <dbReference type="ARBA" id="ARBA00023235"/>
    </source>
</evidence>
<protein>
    <recommendedName>
        <fullName evidence="8">DNA 3'-5' helicase</fullName>
        <ecNumber evidence="8">5.6.2.4</ecNumber>
    </recommendedName>
</protein>
<evidence type="ECO:0000256" key="7">
    <source>
        <dbReference type="ARBA" id="ARBA00034617"/>
    </source>
</evidence>
<dbReference type="OrthoDB" id="9787585at2"/>
<evidence type="ECO:0000256" key="3">
    <source>
        <dbReference type="ARBA" id="ARBA00022801"/>
    </source>
</evidence>
<comment type="catalytic activity">
    <reaction evidence="7">
        <text>Couples ATP hydrolysis with the unwinding of duplex DNA by translocating in the 3'-5' direction.</text>
        <dbReference type="EC" id="5.6.2.4"/>
    </reaction>
</comment>
<dbReference type="GO" id="GO:0005524">
    <property type="term" value="F:ATP binding"/>
    <property type="evidence" value="ECO:0007669"/>
    <property type="project" value="UniProtKB-UniRule"/>
</dbReference>
<dbReference type="Gene3D" id="3.40.50.300">
    <property type="entry name" value="P-loop containing nucleotide triphosphate hydrolases"/>
    <property type="match status" value="3"/>
</dbReference>
<keyword evidence="13" id="KW-1185">Reference proteome</keyword>
<sequence length="760" mass="88399">MAIEKSDFQFEKKRLKDTKTWIQKEIHLADENDNELKKKIAELKKESRGRYSEELETSQKLYEITHKNLEKYIEAEDQPYFARIDFKEKRKDNESFYIGKFGLGDSKTGDEIVIDWRAPIADLYYSKTQGETSYEIPDGFIDGELTLKRKFLIRDGVLTDAFDEGINEIILKSGDNENSLTDEFLKINLEESVSSKLKDVVATIQKEQNDIIRAGKNLPLIVQGSAGSGKTTIALHRLAYLLYKYNKTLSGKDILVIAPNKLFLDYISMVLPSLGIDKVMQLTFEELAVKTLQIKGKVLTKDKKLSAVIESKEKQNYLTESSRLKGSLLYKTILDRYIRYIEIQDAETEDIKVDGITIFKAAEIKRLFIKDMAHLPLDKRKDEIKRYFKIKIKERLPELIEKMSFNYEYIIARIKKTVEDSPDRRKKIIEIYDERDAKKKQIIKLSKEGIEEYFEKWKHSDTKALLHKMLKDEEILEKVAEKSVPKNLWEYVINEFESNNEKGIIDSDDLTTIMYLKFKIEGVPEGFTFRHIVIDEAQDYSAFQYAVIKNMALNDSFTIVGDTGQGIYYYKGINSWEKLIKDVFNDSANYVQLTQSYRSTVEIIDFANKVLSKQENCLEPAKPVLRHGKEPEIIQFKGNKEFAKTLDDIVKMCEESGKQNVAVIGRTYEECKYINTFLKKHSSYKWDIIKDTDKNVKLEKIIIPSYMTKGLEFDCSVIYNCNEKNYGENELDKKILYVALTRALHLEYVCFEDKISPLII</sequence>
<comment type="similarity">
    <text evidence="1">Belongs to the helicase family. UvrD subfamily.</text>
</comment>
<keyword evidence="5 10" id="KW-0067">ATP-binding</keyword>
<dbReference type="InterPro" id="IPR013986">
    <property type="entry name" value="DExx_box_DNA_helicase_dom_sf"/>
</dbReference>
<dbReference type="PANTHER" id="PTHR11070:SF17">
    <property type="entry name" value="DNA HELICASE IV"/>
    <property type="match status" value="1"/>
</dbReference>
<dbReference type="InterPro" id="IPR014017">
    <property type="entry name" value="DNA_helicase_UvrD-like_C"/>
</dbReference>
<accession>A0A1W1X8P6</accession>
<feature type="binding site" evidence="10">
    <location>
        <begin position="224"/>
        <end position="231"/>
    </location>
    <ligand>
        <name>ATP</name>
        <dbReference type="ChEBI" id="CHEBI:30616"/>
    </ligand>
</feature>
<dbReference type="GO" id="GO:0005829">
    <property type="term" value="C:cytosol"/>
    <property type="evidence" value="ECO:0007669"/>
    <property type="project" value="TreeGrafter"/>
</dbReference>
<evidence type="ECO:0000256" key="10">
    <source>
        <dbReference type="PROSITE-ProRule" id="PRU00560"/>
    </source>
</evidence>
<comment type="catalytic activity">
    <reaction evidence="9">
        <text>ATP + H2O = ADP + phosphate + H(+)</text>
        <dbReference type="Rhea" id="RHEA:13065"/>
        <dbReference type="ChEBI" id="CHEBI:15377"/>
        <dbReference type="ChEBI" id="CHEBI:15378"/>
        <dbReference type="ChEBI" id="CHEBI:30616"/>
        <dbReference type="ChEBI" id="CHEBI:43474"/>
        <dbReference type="ChEBI" id="CHEBI:456216"/>
        <dbReference type="EC" id="5.6.2.4"/>
    </reaction>
</comment>
<dbReference type="PANTHER" id="PTHR11070">
    <property type="entry name" value="UVRD / RECB / PCRA DNA HELICASE FAMILY MEMBER"/>
    <property type="match status" value="1"/>
</dbReference>
<keyword evidence="4 10" id="KW-0347">Helicase</keyword>
<dbReference type="Pfam" id="PF13361">
    <property type="entry name" value="UvrD_C"/>
    <property type="match status" value="1"/>
</dbReference>
<dbReference type="NCBIfam" id="NF041464">
    <property type="entry name" value="HelD_BACSU"/>
    <property type="match status" value="1"/>
</dbReference>
<dbReference type="InterPro" id="IPR027417">
    <property type="entry name" value="P-loop_NTPase"/>
</dbReference>
<reference evidence="12 13" key="1">
    <citation type="submission" date="2017-04" db="EMBL/GenBank/DDBJ databases">
        <authorList>
            <person name="Afonso C.L."/>
            <person name="Miller P.J."/>
            <person name="Scott M.A."/>
            <person name="Spackman E."/>
            <person name="Goraichik I."/>
            <person name="Dimitrov K.M."/>
            <person name="Suarez D.L."/>
            <person name="Swayne D.E."/>
        </authorList>
    </citation>
    <scope>NUCLEOTIDE SEQUENCE [LARGE SCALE GENOMIC DNA]</scope>
    <source>
        <strain evidence="12 13">DSM 12555</strain>
    </source>
</reference>
<keyword evidence="3 10" id="KW-0378">Hydrolase</keyword>
<dbReference type="EMBL" id="FWXH01000002">
    <property type="protein sequence ID" value="SMC20048.1"/>
    <property type="molecule type" value="Genomic_DNA"/>
</dbReference>
<evidence type="ECO:0000259" key="11">
    <source>
        <dbReference type="PROSITE" id="PS51198"/>
    </source>
</evidence>
<dbReference type="GO" id="GO:0003677">
    <property type="term" value="F:DNA binding"/>
    <property type="evidence" value="ECO:0007669"/>
    <property type="project" value="InterPro"/>
</dbReference>
<dbReference type="InterPro" id="IPR014016">
    <property type="entry name" value="UvrD-like_ATP-bd"/>
</dbReference>
<gene>
    <name evidence="12" type="ORF">SAMN02745134_01007</name>
</gene>
<evidence type="ECO:0000256" key="1">
    <source>
        <dbReference type="ARBA" id="ARBA00009922"/>
    </source>
</evidence>
<dbReference type="GO" id="GO:0043138">
    <property type="term" value="F:3'-5' DNA helicase activity"/>
    <property type="evidence" value="ECO:0007669"/>
    <property type="project" value="UniProtKB-EC"/>
</dbReference>
<dbReference type="STRING" id="1121291.SAMN02745134_01007"/>
<keyword evidence="6" id="KW-0413">Isomerase</keyword>
<dbReference type="Gene3D" id="1.10.10.160">
    <property type="match status" value="1"/>
</dbReference>
<dbReference type="SUPFAM" id="SSF52540">
    <property type="entry name" value="P-loop containing nucleoside triphosphate hydrolases"/>
    <property type="match status" value="1"/>
</dbReference>